<feature type="region of interest" description="Disordered" evidence="1">
    <location>
        <begin position="498"/>
        <end position="522"/>
    </location>
</feature>
<dbReference type="AlphaFoldDB" id="A0A1Z5KSG8"/>
<feature type="region of interest" description="Disordered" evidence="1">
    <location>
        <begin position="327"/>
        <end position="347"/>
    </location>
</feature>
<dbReference type="EMBL" id="BDSP01000283">
    <property type="protein sequence ID" value="GAX28941.1"/>
    <property type="molecule type" value="Genomic_DNA"/>
</dbReference>
<name>A0A1Z5KSG8_FISSO</name>
<evidence type="ECO:0000256" key="1">
    <source>
        <dbReference type="SAM" id="MobiDB-lite"/>
    </source>
</evidence>
<evidence type="ECO:0000313" key="2">
    <source>
        <dbReference type="EMBL" id="GAX28941.1"/>
    </source>
</evidence>
<dbReference type="Proteomes" id="UP000198406">
    <property type="component" value="Unassembled WGS sequence"/>
</dbReference>
<reference evidence="2 3" key="1">
    <citation type="journal article" date="2015" name="Plant Cell">
        <title>Oil accumulation by the oleaginous diatom Fistulifera solaris as revealed by the genome and transcriptome.</title>
        <authorList>
            <person name="Tanaka T."/>
            <person name="Maeda Y."/>
            <person name="Veluchamy A."/>
            <person name="Tanaka M."/>
            <person name="Abida H."/>
            <person name="Marechal E."/>
            <person name="Bowler C."/>
            <person name="Muto M."/>
            <person name="Sunaga Y."/>
            <person name="Tanaka M."/>
            <person name="Yoshino T."/>
            <person name="Taniguchi T."/>
            <person name="Fukuda Y."/>
            <person name="Nemoto M."/>
            <person name="Matsumoto M."/>
            <person name="Wong P.S."/>
            <person name="Aburatani S."/>
            <person name="Fujibuchi W."/>
        </authorList>
    </citation>
    <scope>NUCLEOTIDE SEQUENCE [LARGE SCALE GENOMIC DNA]</scope>
    <source>
        <strain evidence="2 3">JPCC DA0580</strain>
    </source>
</reference>
<accession>A0A1Z5KSG8</accession>
<gene>
    <name evidence="2" type="ORF">FisN_20Lh261</name>
</gene>
<evidence type="ECO:0000313" key="3">
    <source>
        <dbReference type="Proteomes" id="UP000198406"/>
    </source>
</evidence>
<proteinExistence type="predicted"/>
<dbReference type="InParanoid" id="A0A1Z5KSG8"/>
<feature type="compositionally biased region" description="Acidic residues" evidence="1">
    <location>
        <begin position="508"/>
        <end position="522"/>
    </location>
</feature>
<keyword evidence="3" id="KW-1185">Reference proteome</keyword>
<protein>
    <submittedName>
        <fullName evidence="2">Uncharacterized protein</fullName>
    </submittedName>
</protein>
<sequence>MEGENSGGFMHHDRRSMLKGNRQASHTSVSSDDSAPVSLTELKSRGYNSGRQHSLRGLSNNPSARWLFRAIFEKGSKKSVIENASVTQTFYPRNEGSSTTDQVASVSTTESSSPRDSLSKYPKRIVKEFISDREMPVRELSFCPRQVSFHSRKSVSMKKDRMLKNCDEDSILAESIDFLLSGTSTKHLNISDDDTLADNINYVLSRSTTRLSPGHGILHDKELAAKINSVLCASNGGYQASERIATRCSQHDQTFELPPVKAQRSVFVDFSRRVHQPQDSAFDSQGLVDSGIQNSLLDASAASTSSSAPPVLDKGFEPATPCFSFKSPRRAKNAASSPATTTPEGQVVESKLGSDFVPTTPCFAPKSRIRPKNEALSPIATPLVARVVAAAKKDDLHNMSQDAFREMVLQSSPLYSLPENHKQNSIPSFICFREDARTIGCMGTPARAIEQFARAQDLLSRIENNDCAEGLTALQKQVEALETEVLFSTAPWPVEPLKRCDSDISSLGDDEDSYGEDDSSCE</sequence>
<feature type="compositionally biased region" description="Polar residues" evidence="1">
    <location>
        <begin position="91"/>
        <end position="116"/>
    </location>
</feature>
<feature type="compositionally biased region" description="Polar residues" evidence="1">
    <location>
        <begin position="22"/>
        <end position="33"/>
    </location>
</feature>
<comment type="caution">
    <text evidence="2">The sequence shown here is derived from an EMBL/GenBank/DDBJ whole genome shotgun (WGS) entry which is preliminary data.</text>
</comment>
<feature type="region of interest" description="Disordered" evidence="1">
    <location>
        <begin position="91"/>
        <end position="119"/>
    </location>
</feature>
<organism evidence="2 3">
    <name type="scientific">Fistulifera solaris</name>
    <name type="common">Oleaginous diatom</name>
    <dbReference type="NCBI Taxonomy" id="1519565"/>
    <lineage>
        <taxon>Eukaryota</taxon>
        <taxon>Sar</taxon>
        <taxon>Stramenopiles</taxon>
        <taxon>Ochrophyta</taxon>
        <taxon>Bacillariophyta</taxon>
        <taxon>Bacillariophyceae</taxon>
        <taxon>Bacillariophycidae</taxon>
        <taxon>Naviculales</taxon>
        <taxon>Naviculaceae</taxon>
        <taxon>Fistulifera</taxon>
    </lineage>
</organism>
<feature type="region of interest" description="Disordered" evidence="1">
    <location>
        <begin position="1"/>
        <end position="37"/>
    </location>
</feature>
<feature type="compositionally biased region" description="Polar residues" evidence="1">
    <location>
        <begin position="334"/>
        <end position="344"/>
    </location>
</feature>